<dbReference type="Gene3D" id="3.40.50.200">
    <property type="entry name" value="Peptidase S8/S53 domain"/>
    <property type="match status" value="1"/>
</dbReference>
<feature type="compositionally biased region" description="Low complexity" evidence="1">
    <location>
        <begin position="193"/>
        <end position="205"/>
    </location>
</feature>
<dbReference type="InterPro" id="IPR036852">
    <property type="entry name" value="Peptidase_S8/S53_dom_sf"/>
</dbReference>
<name>A0A956M110_UNCEI</name>
<protein>
    <recommendedName>
        <fullName evidence="5">Peptidase S8/S53 domain-containing protein</fullName>
    </recommendedName>
</protein>
<dbReference type="SUPFAM" id="SSF52743">
    <property type="entry name" value="Subtilisin-like"/>
    <property type="match status" value="1"/>
</dbReference>
<reference evidence="3" key="2">
    <citation type="journal article" date="2021" name="Microbiome">
        <title>Successional dynamics and alternative stable states in a saline activated sludge microbial community over 9 years.</title>
        <authorList>
            <person name="Wang Y."/>
            <person name="Ye J."/>
            <person name="Ju F."/>
            <person name="Liu L."/>
            <person name="Boyd J.A."/>
            <person name="Deng Y."/>
            <person name="Parks D.H."/>
            <person name="Jiang X."/>
            <person name="Yin X."/>
            <person name="Woodcroft B.J."/>
            <person name="Tyson G.W."/>
            <person name="Hugenholtz P."/>
            <person name="Polz M.F."/>
            <person name="Zhang T."/>
        </authorList>
    </citation>
    <scope>NUCLEOTIDE SEQUENCE</scope>
    <source>
        <strain evidence="3">HKST-UBA01</strain>
    </source>
</reference>
<feature type="chain" id="PRO_5037419834" description="Peptidase S8/S53 domain-containing protein" evidence="2">
    <location>
        <begin position="35"/>
        <end position="476"/>
    </location>
</feature>
<dbReference type="Proteomes" id="UP000697710">
    <property type="component" value="Unassembled WGS sequence"/>
</dbReference>
<evidence type="ECO:0000256" key="1">
    <source>
        <dbReference type="SAM" id="MobiDB-lite"/>
    </source>
</evidence>
<reference evidence="3" key="1">
    <citation type="submission" date="2020-04" db="EMBL/GenBank/DDBJ databases">
        <authorList>
            <person name="Zhang T."/>
        </authorList>
    </citation>
    <scope>NUCLEOTIDE SEQUENCE</scope>
    <source>
        <strain evidence="3">HKST-UBA01</strain>
    </source>
</reference>
<dbReference type="GO" id="GO:0006508">
    <property type="term" value="P:proteolysis"/>
    <property type="evidence" value="ECO:0007669"/>
    <property type="project" value="InterPro"/>
</dbReference>
<evidence type="ECO:0008006" key="5">
    <source>
        <dbReference type="Google" id="ProtNLM"/>
    </source>
</evidence>
<feature type="region of interest" description="Disordered" evidence="1">
    <location>
        <begin position="167"/>
        <end position="211"/>
    </location>
</feature>
<evidence type="ECO:0000313" key="3">
    <source>
        <dbReference type="EMBL" id="MCA9729199.1"/>
    </source>
</evidence>
<comment type="caution">
    <text evidence="3">The sequence shown here is derived from an EMBL/GenBank/DDBJ whole genome shotgun (WGS) entry which is preliminary data.</text>
</comment>
<accession>A0A956M110</accession>
<gene>
    <name evidence="3" type="ORF">KC729_16045</name>
</gene>
<evidence type="ECO:0000313" key="4">
    <source>
        <dbReference type="Proteomes" id="UP000697710"/>
    </source>
</evidence>
<feature type="signal peptide" evidence="2">
    <location>
        <begin position="1"/>
        <end position="34"/>
    </location>
</feature>
<proteinExistence type="predicted"/>
<organism evidence="3 4">
    <name type="scientific">Eiseniibacteriota bacterium</name>
    <dbReference type="NCBI Taxonomy" id="2212470"/>
    <lineage>
        <taxon>Bacteria</taxon>
        <taxon>Candidatus Eiseniibacteriota</taxon>
    </lineage>
</organism>
<dbReference type="AlphaFoldDB" id="A0A956M110"/>
<sequence>MWNQRKWAPPLFRSAASAVLTVLCVLATRSPAMGVGERFVGPPRVWTVSDLQDLSTDVVQVKFVEGSNVSLRNGRFEDDSGLDLSRLYAVLEGRRDAVLSVHPTFPEDRQVLRDWQRKGEEACACVGPDLSLWFDLKITGGAGAVVQLVNELEELPCVEIAHPAPCPRPASESATPGLLGAPTSPRERAPEHSSPGGTQQGSTSGAPIPDLTPLQGYLYEPPFGLNATALHTYPGGFGEGQRLIDFELYVSVPDHVEFDPSKLFYVGEVVEARSEHMTKSLGSILGIHDSEGIDGIAPAVEYGIENLDAQDDFGAQCLKAIAPLQQGDVWLIEVDLNGGPFERLQSVYDVIWTATMGRGIVCVEPAGNGAHDLDDPVYGGVFDREVRDSGAILCAAGFADALDRVPVSSWGSRVDVHAWGENVVTTGGGDLYDGGTPQTEYTGSFCCTSSASSLIAGGVTALQGVARMAFGAPLDP</sequence>
<evidence type="ECO:0000256" key="2">
    <source>
        <dbReference type="SAM" id="SignalP"/>
    </source>
</evidence>
<dbReference type="EMBL" id="JAGQHR010000605">
    <property type="protein sequence ID" value="MCA9729199.1"/>
    <property type="molecule type" value="Genomic_DNA"/>
</dbReference>
<feature type="non-terminal residue" evidence="3">
    <location>
        <position position="476"/>
    </location>
</feature>
<dbReference type="GO" id="GO:0004252">
    <property type="term" value="F:serine-type endopeptidase activity"/>
    <property type="evidence" value="ECO:0007669"/>
    <property type="project" value="InterPro"/>
</dbReference>
<keyword evidence="2" id="KW-0732">Signal</keyword>